<dbReference type="eggNOG" id="COG0615">
    <property type="taxonomic scope" value="Bacteria"/>
</dbReference>
<dbReference type="GO" id="GO:0001517">
    <property type="term" value="F:N-acetylglucosamine 6-O-sulfotransferase activity"/>
    <property type="evidence" value="ECO:0007669"/>
    <property type="project" value="TreeGrafter"/>
</dbReference>
<dbReference type="InterPro" id="IPR027417">
    <property type="entry name" value="P-loop_NTPase"/>
</dbReference>
<accession>B7KGL5</accession>
<dbReference type="Pfam" id="PF13469">
    <property type="entry name" value="Sulfotransfer_3"/>
    <property type="match status" value="1"/>
</dbReference>
<dbReference type="PANTHER" id="PTHR10704:SF44">
    <property type="entry name" value="LD35051P-RELATED"/>
    <property type="match status" value="1"/>
</dbReference>
<dbReference type="KEGG" id="cyc:PCC7424_3552"/>
<dbReference type="GO" id="GO:0006044">
    <property type="term" value="P:N-acetylglucosamine metabolic process"/>
    <property type="evidence" value="ECO:0007669"/>
    <property type="project" value="TreeGrafter"/>
</dbReference>
<dbReference type="HOGENOM" id="CLU_046916_1_1_3"/>
<dbReference type="EMBL" id="CP001291">
    <property type="protein sequence ID" value="ACK71942.1"/>
    <property type="molecule type" value="Genomic_DNA"/>
</dbReference>
<dbReference type="PANTHER" id="PTHR10704">
    <property type="entry name" value="CARBOHYDRATE SULFOTRANSFERASE"/>
    <property type="match status" value="1"/>
</dbReference>
<gene>
    <name evidence="1" type="ordered locus">PCC7424_3552</name>
</gene>
<proteinExistence type="predicted"/>
<dbReference type="OrthoDB" id="5729795at2"/>
<sequence length="320" mass="38356">MNNTSLDLSIKSPLLLVGSERSGTTLLRLMLSHHPKISWCFEFEYSVDWIGDDGKFPDLEQYYEFLETDRIFRMTECKIDRNLTYPQLINSFLSQWRERDNKEIIGATVHRHFNRTLYIWPEARFIHLLRDPRDVARSCIQMGWAGNTWKGVERWIEAEELWNDLKNKLKPEQYIEIIYEDLIAEPSKVLSQICQFIGVEYDEAMLTYPNDTTYKYPNAKYTYQWKNKLSQQEIQLVECRAGDLLKQKGYELSGFPIINLNSLQIQLLKLQNWFRCFSFRYQRYGFRLFMEDYISRKLNIKPWQNQVRLKLNDIDASYIA</sequence>
<keyword evidence="1" id="KW-0808">Transferase</keyword>
<keyword evidence="2" id="KW-1185">Reference proteome</keyword>
<dbReference type="STRING" id="65393.PCC7424_3552"/>
<dbReference type="RefSeq" id="WP_015955535.1">
    <property type="nucleotide sequence ID" value="NC_011729.1"/>
</dbReference>
<organism evidence="1 2">
    <name type="scientific">Gloeothece citriformis (strain PCC 7424)</name>
    <name type="common">Cyanothece sp. (strain PCC 7424)</name>
    <dbReference type="NCBI Taxonomy" id="65393"/>
    <lineage>
        <taxon>Bacteria</taxon>
        <taxon>Bacillati</taxon>
        <taxon>Cyanobacteriota</taxon>
        <taxon>Cyanophyceae</taxon>
        <taxon>Oscillatoriophycideae</taxon>
        <taxon>Chroococcales</taxon>
        <taxon>Aphanothecaceae</taxon>
        <taxon>Gloeothece</taxon>
        <taxon>Gloeothece citriformis</taxon>
    </lineage>
</organism>
<reference evidence="2" key="1">
    <citation type="journal article" date="2011" name="MBio">
        <title>Novel metabolic attributes of the genus Cyanothece, comprising a group of unicellular nitrogen-fixing Cyanobacteria.</title>
        <authorList>
            <person name="Bandyopadhyay A."/>
            <person name="Elvitigala T."/>
            <person name="Welsh E."/>
            <person name="Stockel J."/>
            <person name="Liberton M."/>
            <person name="Min H."/>
            <person name="Sherman L.A."/>
            <person name="Pakrasi H.B."/>
        </authorList>
    </citation>
    <scope>NUCLEOTIDE SEQUENCE [LARGE SCALE GENOMIC DNA]</scope>
    <source>
        <strain evidence="2">PCC 7424</strain>
    </source>
</reference>
<dbReference type="SUPFAM" id="SSF52540">
    <property type="entry name" value="P-loop containing nucleoside triphosphate hydrolases"/>
    <property type="match status" value="1"/>
</dbReference>
<dbReference type="InterPro" id="IPR051135">
    <property type="entry name" value="Gal/GlcNAc/GalNAc_ST"/>
</dbReference>
<protein>
    <submittedName>
        <fullName evidence="1">Sulfotransferase</fullName>
    </submittedName>
</protein>
<evidence type="ECO:0000313" key="2">
    <source>
        <dbReference type="Proteomes" id="UP000002384"/>
    </source>
</evidence>
<evidence type="ECO:0000313" key="1">
    <source>
        <dbReference type="EMBL" id="ACK71942.1"/>
    </source>
</evidence>
<dbReference type="Proteomes" id="UP000002384">
    <property type="component" value="Chromosome"/>
</dbReference>
<name>B7KGL5_GLOC7</name>
<dbReference type="GO" id="GO:0006790">
    <property type="term" value="P:sulfur compound metabolic process"/>
    <property type="evidence" value="ECO:0007669"/>
    <property type="project" value="TreeGrafter"/>
</dbReference>
<dbReference type="Gene3D" id="3.40.50.300">
    <property type="entry name" value="P-loop containing nucleotide triphosphate hydrolases"/>
    <property type="match status" value="1"/>
</dbReference>
<dbReference type="AlphaFoldDB" id="B7KGL5"/>